<dbReference type="KEGG" id="cot:CORT_0C03030"/>
<feature type="domain" description="Nucleolar 27S pre-rRNA processing Urb2/Npa2 C-terminal" evidence="1">
    <location>
        <begin position="924"/>
        <end position="1137"/>
    </location>
</feature>
<dbReference type="InterPro" id="IPR018849">
    <property type="entry name" value="Urb2/Npa2_C"/>
</dbReference>
<reference evidence="2 3" key="1">
    <citation type="journal article" date="2012" name="PLoS ONE">
        <title>Sequence and analysis of the genome of the pathogenic yeast Candida orthopsilosis.</title>
        <authorList>
            <person name="Riccombeni A."/>
            <person name="Vidanes G."/>
            <person name="Proux-Wera E."/>
            <person name="Wolfe K.H."/>
            <person name="Butler G."/>
        </authorList>
    </citation>
    <scope>NUCLEOTIDE SEQUENCE [LARGE SCALE GENOMIC DNA]</scope>
    <source>
        <strain evidence="2 3">Co 90-125</strain>
    </source>
</reference>
<proteinExistence type="predicted"/>
<dbReference type="eggNOG" id="ENOG502QTEB">
    <property type="taxonomic scope" value="Eukaryota"/>
</dbReference>
<dbReference type="RefSeq" id="XP_003868583.1">
    <property type="nucleotide sequence ID" value="XM_003868535.1"/>
</dbReference>
<protein>
    <submittedName>
        <fullName evidence="2">Nucleolar preribosomal-associated protein</fullName>
    </submittedName>
</protein>
<dbReference type="GO" id="GO:0005730">
    <property type="term" value="C:nucleolus"/>
    <property type="evidence" value="ECO:0007669"/>
    <property type="project" value="TreeGrafter"/>
</dbReference>
<dbReference type="Pfam" id="PF10441">
    <property type="entry name" value="Urb2"/>
    <property type="match status" value="1"/>
</dbReference>
<dbReference type="PANTHER" id="PTHR15682:SF2">
    <property type="entry name" value="UNHEALTHY RIBOSOME BIOGENESIS PROTEIN 2 HOMOLOG"/>
    <property type="match status" value="1"/>
</dbReference>
<keyword evidence="3" id="KW-1185">Reference proteome</keyword>
<dbReference type="AlphaFoldDB" id="H8X3P1"/>
<dbReference type="Proteomes" id="UP000005018">
    <property type="component" value="Chromosome 3"/>
</dbReference>
<accession>H8X3P1</accession>
<evidence type="ECO:0000313" key="3">
    <source>
        <dbReference type="Proteomes" id="UP000005018"/>
    </source>
</evidence>
<evidence type="ECO:0000259" key="1">
    <source>
        <dbReference type="Pfam" id="PF10441"/>
    </source>
</evidence>
<dbReference type="OrthoDB" id="160374at2759"/>
<dbReference type="GO" id="GO:0042254">
    <property type="term" value="P:ribosome biogenesis"/>
    <property type="evidence" value="ECO:0007669"/>
    <property type="project" value="TreeGrafter"/>
</dbReference>
<dbReference type="GeneID" id="14539243"/>
<organism evidence="2 3">
    <name type="scientific">Candida orthopsilosis (strain 90-125)</name>
    <name type="common">Yeast</name>
    <dbReference type="NCBI Taxonomy" id="1136231"/>
    <lineage>
        <taxon>Eukaryota</taxon>
        <taxon>Fungi</taxon>
        <taxon>Dikarya</taxon>
        <taxon>Ascomycota</taxon>
        <taxon>Saccharomycotina</taxon>
        <taxon>Pichiomycetes</taxon>
        <taxon>Debaryomycetaceae</taxon>
        <taxon>Candida/Lodderomyces clade</taxon>
        <taxon>Candida</taxon>
    </lineage>
</organism>
<gene>
    <name evidence="2" type="ORF">CORT_0C03030</name>
</gene>
<dbReference type="InterPro" id="IPR052609">
    <property type="entry name" value="Ribosome_Biogenesis_Reg"/>
</dbReference>
<sequence length="1137" mass="130707">MPSTTTALRSSEAITKFLRSKEGDIYDILKLASDVLDQKLDVYFPNSRDFVLSLLVDRLNDRSNSSKFGEWKYNKEVWSLLQKVLQVKDRNQSDASILQNLKIIDLVILLMDSNDPQGWGCLPSVCHILSMFMQKSFIEIDEYTGIRLLKSSLKYTENRTLGDSSTSLDEIVTSLYWNSSSQGVLDVSKKSYTSFFEDLFHPLTKHLSTSSESPAKHLYEEVFTKRIFNPANLQYLPHNLEKLLKKETIDDASLKYFFQKAVQKLASKNMKLCTEVFNVIVNKFPHLAESLLALLVSSQHTMPQEFISSVYAKEVASKKFIDLNWDMVKYVFELDSELAATKSKFVFEKYNSAFKLNEKVLPVGKVVVSAYTKNRELVDFLIKVWPKAIGKDELWDGEEFVAHVAHCVSFLSEKQITQVVEASSRLSTEASAAILTAITKGLMPASPKMVESLKPSFHQIQDFINASSNFWQIRYNLLNLYGTDFVVPESLLKLDYDVYYHYTMFRLLELSVVKCYSEKQQRQFILFLRDNSSLVPSVFYRWFVIFNECFSGENIIELLKVALETNFLENIDGEFFEQRNILSCMTRIFIDDPLSSLKYITNVPLVCYSRGPKKDLLNTLTKIYIESRKEGVLHCIDYLLESSSYQSNIERDFSILVQLLGLATTGEAQRYAISISEKVWKSNIDMIKSDANRIYVENAIDTLLKHMNKDNGANITPQMKMALIVISYPSVPAGETLVKYEKLAHTFKGCCIKQIKKFQDFKEDSKLIWLLRGVASIPRSMLNFKDVSNITKLFQGQSYNDSLMQAIFSLVCKTAQPDLQFAKFVLGLFLVLDTKASSQILYDDLVKYLQMVANEELDVYRTVCLYAIASTTETEEGFVNSTTKIVSAMLTSMPKECDKTLSVGLFANYLRMSSYLLSLKSVRHIVTSIKWLLTQKPWLFNQYVLEMAIAFVGDVQKTVGSPEKDEFEELYSQSTQTVSQMLLHHRFKLSTRHHLIINLMCTFLKKLVEPEQLGHSTTAANSFTRLLSNLCEPQEHVRDVSTGMGQYNNRLTSQASLYKKSLRVHLPYLMINYIYLNLKFTFDKEVNDILVVGIYTIFDILSKRELQIVNSALDFTGKALYKSLYRDYQEYWKWRDQ</sequence>
<evidence type="ECO:0000313" key="2">
    <source>
        <dbReference type="EMBL" id="CCG25679.1"/>
    </source>
</evidence>
<dbReference type="HOGENOM" id="CLU_008472_0_0_1"/>
<name>H8X3P1_CANO9</name>
<dbReference type="PANTHER" id="PTHR15682">
    <property type="entry name" value="UNHEALTHY RIBOSOME BIOGENESIS PROTEIN 2 HOMOLOG"/>
    <property type="match status" value="1"/>
</dbReference>
<dbReference type="EMBL" id="HE681721">
    <property type="protein sequence ID" value="CCG25679.1"/>
    <property type="molecule type" value="Genomic_DNA"/>
</dbReference>